<dbReference type="PANTHER" id="PTHR30269">
    <property type="entry name" value="TRANSMEMBRANE PROTEIN YFCA"/>
    <property type="match status" value="1"/>
</dbReference>
<gene>
    <name evidence="9" type="ORF">NSE01_06270</name>
</gene>
<keyword evidence="7 8" id="KW-0472">Membrane</keyword>
<feature type="transmembrane region" description="Helical" evidence="8">
    <location>
        <begin position="64"/>
        <end position="91"/>
    </location>
</feature>
<dbReference type="EMBL" id="BJYR01000004">
    <property type="protein sequence ID" value="GEN98794.1"/>
    <property type="molecule type" value="Genomic_DNA"/>
</dbReference>
<keyword evidence="6 8" id="KW-1133">Transmembrane helix</keyword>
<evidence type="ECO:0000313" key="9">
    <source>
        <dbReference type="EMBL" id="GEN98794.1"/>
    </source>
</evidence>
<dbReference type="Pfam" id="PF01925">
    <property type="entry name" value="TauE"/>
    <property type="match status" value="1"/>
</dbReference>
<dbReference type="Proteomes" id="UP000321464">
    <property type="component" value="Unassembled WGS sequence"/>
</dbReference>
<dbReference type="PANTHER" id="PTHR30269:SF25">
    <property type="entry name" value="MEMBRANE TRANSPORTER PROTEIN-RELATED"/>
    <property type="match status" value="1"/>
</dbReference>
<accession>A0A512AGF6</accession>
<evidence type="ECO:0000256" key="1">
    <source>
        <dbReference type="ARBA" id="ARBA00004651"/>
    </source>
</evidence>
<reference evidence="9 10" key="1">
    <citation type="submission" date="2019-07" db="EMBL/GenBank/DDBJ databases">
        <title>Whole genome shotgun sequence of Novosphingobium sediminis NBRC 106119.</title>
        <authorList>
            <person name="Hosoyama A."/>
            <person name="Uohara A."/>
            <person name="Ohji S."/>
            <person name="Ichikawa N."/>
        </authorList>
    </citation>
    <scope>NUCLEOTIDE SEQUENCE [LARGE SCALE GENOMIC DNA]</scope>
    <source>
        <strain evidence="9 10">NBRC 106119</strain>
    </source>
</reference>
<keyword evidence="3" id="KW-0813">Transport</keyword>
<evidence type="ECO:0000256" key="4">
    <source>
        <dbReference type="ARBA" id="ARBA00022475"/>
    </source>
</evidence>
<evidence type="ECO:0000256" key="6">
    <source>
        <dbReference type="ARBA" id="ARBA00022989"/>
    </source>
</evidence>
<keyword evidence="10" id="KW-1185">Reference proteome</keyword>
<organism evidence="9 10">
    <name type="scientific">Novosphingobium sediminis</name>
    <dbReference type="NCBI Taxonomy" id="707214"/>
    <lineage>
        <taxon>Bacteria</taxon>
        <taxon>Pseudomonadati</taxon>
        <taxon>Pseudomonadota</taxon>
        <taxon>Alphaproteobacteria</taxon>
        <taxon>Sphingomonadales</taxon>
        <taxon>Sphingomonadaceae</taxon>
        <taxon>Novosphingobium</taxon>
    </lineage>
</organism>
<dbReference type="InterPro" id="IPR052017">
    <property type="entry name" value="TSUP"/>
</dbReference>
<evidence type="ECO:0000256" key="3">
    <source>
        <dbReference type="ARBA" id="ARBA00022448"/>
    </source>
</evidence>
<comment type="caution">
    <text evidence="9">The sequence shown here is derived from an EMBL/GenBank/DDBJ whole genome shotgun (WGS) entry which is preliminary data.</text>
</comment>
<dbReference type="InterPro" id="IPR002781">
    <property type="entry name" value="TM_pro_TauE-like"/>
</dbReference>
<comment type="subcellular location">
    <subcellularLocation>
        <location evidence="1 8">Cell membrane</location>
        <topology evidence="1 8">Multi-pass membrane protein</topology>
    </subcellularLocation>
</comment>
<feature type="transmembrane region" description="Helical" evidence="8">
    <location>
        <begin position="279"/>
        <end position="300"/>
    </location>
</feature>
<feature type="transmembrane region" description="Helical" evidence="8">
    <location>
        <begin position="127"/>
        <end position="144"/>
    </location>
</feature>
<dbReference type="GO" id="GO:0005886">
    <property type="term" value="C:plasma membrane"/>
    <property type="evidence" value="ECO:0007669"/>
    <property type="project" value="UniProtKB-SubCell"/>
</dbReference>
<dbReference type="AlphaFoldDB" id="A0A512AGF6"/>
<evidence type="ECO:0000256" key="8">
    <source>
        <dbReference type="RuleBase" id="RU363041"/>
    </source>
</evidence>
<protein>
    <recommendedName>
        <fullName evidence="8">Probable membrane transporter protein</fullName>
    </recommendedName>
</protein>
<evidence type="ECO:0000256" key="5">
    <source>
        <dbReference type="ARBA" id="ARBA00022692"/>
    </source>
</evidence>
<feature type="transmembrane region" description="Helical" evidence="8">
    <location>
        <begin position="236"/>
        <end position="267"/>
    </location>
</feature>
<comment type="similarity">
    <text evidence="2 8">Belongs to the 4-toluene sulfonate uptake permease (TSUP) (TC 2.A.102) family.</text>
</comment>
<name>A0A512AGF6_9SPHN</name>
<feature type="transmembrane region" description="Helical" evidence="8">
    <location>
        <begin position="150"/>
        <end position="169"/>
    </location>
</feature>
<sequence>MPRFIVIAPVRARPSVAWTLKEKRVIGRFSGDSKVVRLTHKRHGAQMHETFVLAPWLYPALTSLAVLTGCIDAIAGGGGLLTIPAMIYAGLPPHLMLGTNKLQSGMGATVATTRYHRAGLFALRPNLPATIAAFLGAGAGALVIQHFDAHVLRLVVPLLLMGAALYTLLSPRMDDTPRQPRISERTYLPIAGGIGFYDGFFGPGTGQFFAATLVALRGLGLTRATGLTKLLNLASNVASLIVFALGGQVIWLLGVCMGAGSMVGALIGTRLATRYGAALIRPLLVTASLLLTGKLIWSWFAN</sequence>
<keyword evidence="5 8" id="KW-0812">Transmembrane</keyword>
<feature type="transmembrane region" description="Helical" evidence="8">
    <location>
        <begin position="190"/>
        <end position="216"/>
    </location>
</feature>
<evidence type="ECO:0000256" key="2">
    <source>
        <dbReference type="ARBA" id="ARBA00009142"/>
    </source>
</evidence>
<proteinExistence type="inferred from homology"/>
<evidence type="ECO:0000256" key="7">
    <source>
        <dbReference type="ARBA" id="ARBA00023136"/>
    </source>
</evidence>
<evidence type="ECO:0000313" key="10">
    <source>
        <dbReference type="Proteomes" id="UP000321464"/>
    </source>
</evidence>
<keyword evidence="4 8" id="KW-1003">Cell membrane</keyword>